<dbReference type="PRINTS" id="PR00503">
    <property type="entry name" value="BROMODOMAIN"/>
</dbReference>
<dbReference type="SMART" id="SM00487">
    <property type="entry name" value="DEXDc"/>
    <property type="match status" value="1"/>
</dbReference>
<dbReference type="PANTHER" id="PTHR13710">
    <property type="entry name" value="DNA HELICASE RECQ FAMILY MEMBER"/>
    <property type="match status" value="1"/>
</dbReference>
<keyword evidence="2" id="KW-0547">Nucleotide-binding</keyword>
<keyword evidence="6" id="KW-0413">Isomerase</keyword>
<sequence>MVYHPVTTLDAVKTAKARETIVELFHIPSLREYQEKAGQNVLLGKNTFLDIPTGGGKTLSFYYPLFYHWQPGVKARKSQKIILVIGPFKWAHEIAGSGLEKELKAFGNGDYRVGFVGPEMALNNRFHELVLENRKFQASIISAVIDESHNISEWGTDDFRPDFGRISALLGRLPLGLPILAASATVAPEVITHIQDKLGIGGRCEHIAVSNEKPNVSLAVRIMQHPPDSYADLLTLFPKNPTSADDFAQTLIYVNSRQEAEHIQDFLREHAPEHINGARFEFYHRYIADDRKTYVEDAIASGFLRAVSATDALGMGMDFRRIKRVYFWMPPRTFNSLIQKLGRCVRVFTELGEAVLLITRTAFSRFAVEFDVDSREMDEGDPNLDFDEEPEWEERTYEIPEEDSDVEGENNAEGATLESVELQDGDVDMSDGSDSEPATPEPEALPSTEGPPSKRRRVKRKKVLTRIEARDRWYLLWFILTTKCRRIPWNRFYNNASKQPSPFPKPDGAICCDNCDPSKFHPDTIKLTDPDQLRLPGRQRKSPPDLFDAVKQRLEELRDEIVLTLYGTRQGLITGCYIMQDDVVQTLAERARAIDSTHAIKQRVWWHWVDRYGQNVVEAIQEVLPRFPDQNQLAKDAQMRERALKALLGMAKRDLREKISKISEACFAAVESHRRTADDPTQVCQLFKHLPRKNRYPDYYEQIANPISMANIRSNVKRGTIYTSVTHYSNDWHLMFSNARQYNMDGSQIYEDANALEDIFEMALCEAIHIHGIVLEEDGFEEDDFVISID</sequence>
<dbReference type="GO" id="GO:0005694">
    <property type="term" value="C:chromosome"/>
    <property type="evidence" value="ECO:0007669"/>
    <property type="project" value="TreeGrafter"/>
</dbReference>
<comment type="similarity">
    <text evidence="1">Belongs to the helicase family. RecQ subfamily.</text>
</comment>
<dbReference type="EC" id="5.6.2.4" evidence="8"/>
<keyword evidence="4 9" id="KW-0103">Bromodomain</keyword>
<evidence type="ECO:0000256" key="3">
    <source>
        <dbReference type="ARBA" id="ARBA00022840"/>
    </source>
</evidence>
<dbReference type="Pfam" id="PF00270">
    <property type="entry name" value="DEAD"/>
    <property type="match status" value="1"/>
</dbReference>
<dbReference type="Gene3D" id="1.20.920.10">
    <property type="entry name" value="Bromodomain-like"/>
    <property type="match status" value="1"/>
</dbReference>
<name>A0A6A4H6W3_9AGAR</name>
<accession>A0A6A4H6W3</accession>
<organism evidence="14 15">
    <name type="scientific">Gymnopus androsaceus JB14</name>
    <dbReference type="NCBI Taxonomy" id="1447944"/>
    <lineage>
        <taxon>Eukaryota</taxon>
        <taxon>Fungi</taxon>
        <taxon>Dikarya</taxon>
        <taxon>Basidiomycota</taxon>
        <taxon>Agaricomycotina</taxon>
        <taxon>Agaricomycetes</taxon>
        <taxon>Agaricomycetidae</taxon>
        <taxon>Agaricales</taxon>
        <taxon>Marasmiineae</taxon>
        <taxon>Omphalotaceae</taxon>
        <taxon>Gymnopus</taxon>
    </lineage>
</organism>
<protein>
    <recommendedName>
        <fullName evidence="8">DNA 3'-5' helicase</fullName>
        <ecNumber evidence="8">5.6.2.4</ecNumber>
    </recommendedName>
</protein>
<dbReference type="GO" id="GO:0043138">
    <property type="term" value="F:3'-5' DNA helicase activity"/>
    <property type="evidence" value="ECO:0007669"/>
    <property type="project" value="UniProtKB-EC"/>
</dbReference>
<evidence type="ECO:0000256" key="5">
    <source>
        <dbReference type="ARBA" id="ARBA00023125"/>
    </source>
</evidence>
<dbReference type="GO" id="GO:0003677">
    <property type="term" value="F:DNA binding"/>
    <property type="evidence" value="ECO:0007669"/>
    <property type="project" value="UniProtKB-KW"/>
</dbReference>
<keyword evidence="3" id="KW-0067">ATP-binding</keyword>
<evidence type="ECO:0000256" key="9">
    <source>
        <dbReference type="PROSITE-ProRule" id="PRU00035"/>
    </source>
</evidence>
<dbReference type="Pfam" id="PF00439">
    <property type="entry name" value="Bromodomain"/>
    <property type="match status" value="1"/>
</dbReference>
<reference evidence="14" key="1">
    <citation type="journal article" date="2019" name="Environ. Microbiol.">
        <title>Fungal ecological strategies reflected in gene transcription - a case study of two litter decomposers.</title>
        <authorList>
            <person name="Barbi F."/>
            <person name="Kohler A."/>
            <person name="Barry K."/>
            <person name="Baskaran P."/>
            <person name="Daum C."/>
            <person name="Fauchery L."/>
            <person name="Ihrmark K."/>
            <person name="Kuo A."/>
            <person name="LaButti K."/>
            <person name="Lipzen A."/>
            <person name="Morin E."/>
            <person name="Grigoriev I.V."/>
            <person name="Henrissat B."/>
            <person name="Lindahl B."/>
            <person name="Martin F."/>
        </authorList>
    </citation>
    <scope>NUCLEOTIDE SEQUENCE</scope>
    <source>
        <strain evidence="14">JB14</strain>
    </source>
</reference>
<evidence type="ECO:0000256" key="4">
    <source>
        <dbReference type="ARBA" id="ARBA00023117"/>
    </source>
</evidence>
<feature type="domain" description="Helicase ATP-binding" evidence="12">
    <location>
        <begin position="38"/>
        <end position="204"/>
    </location>
</feature>
<dbReference type="SMART" id="SM00297">
    <property type="entry name" value="BROMO"/>
    <property type="match status" value="1"/>
</dbReference>
<dbReference type="InterPro" id="IPR014001">
    <property type="entry name" value="Helicase_ATP-bd"/>
</dbReference>
<dbReference type="Proteomes" id="UP000799118">
    <property type="component" value="Unassembled WGS sequence"/>
</dbReference>
<keyword evidence="5" id="KW-0238">DNA-binding</keyword>
<evidence type="ECO:0000256" key="8">
    <source>
        <dbReference type="ARBA" id="ARBA00034808"/>
    </source>
</evidence>
<dbReference type="InterPro" id="IPR036427">
    <property type="entry name" value="Bromodomain-like_sf"/>
</dbReference>
<comment type="catalytic activity">
    <reaction evidence="7">
        <text>Couples ATP hydrolysis with the unwinding of duplex DNA by translocating in the 3'-5' direction.</text>
        <dbReference type="EC" id="5.6.2.4"/>
    </reaction>
</comment>
<dbReference type="InterPro" id="IPR011545">
    <property type="entry name" value="DEAD/DEAH_box_helicase_dom"/>
</dbReference>
<dbReference type="InterPro" id="IPR001650">
    <property type="entry name" value="Helicase_C-like"/>
</dbReference>
<evidence type="ECO:0000256" key="2">
    <source>
        <dbReference type="ARBA" id="ARBA00022741"/>
    </source>
</evidence>
<dbReference type="PROSITE" id="PS51192">
    <property type="entry name" value="HELICASE_ATP_BIND_1"/>
    <property type="match status" value="1"/>
</dbReference>
<dbReference type="InterPro" id="IPR001487">
    <property type="entry name" value="Bromodomain"/>
</dbReference>
<feature type="domain" description="Bromo" evidence="11">
    <location>
        <begin position="679"/>
        <end position="750"/>
    </location>
</feature>
<feature type="compositionally biased region" description="Acidic residues" evidence="10">
    <location>
        <begin position="421"/>
        <end position="434"/>
    </location>
</feature>
<dbReference type="GO" id="GO:0006325">
    <property type="term" value="P:chromatin organization"/>
    <property type="evidence" value="ECO:0007669"/>
    <property type="project" value="UniProtKB-ARBA"/>
</dbReference>
<dbReference type="GO" id="GO:0005737">
    <property type="term" value="C:cytoplasm"/>
    <property type="evidence" value="ECO:0007669"/>
    <property type="project" value="TreeGrafter"/>
</dbReference>
<dbReference type="GO" id="GO:0005524">
    <property type="term" value="F:ATP binding"/>
    <property type="evidence" value="ECO:0007669"/>
    <property type="project" value="UniProtKB-KW"/>
</dbReference>
<evidence type="ECO:0000256" key="6">
    <source>
        <dbReference type="ARBA" id="ARBA00023235"/>
    </source>
</evidence>
<dbReference type="AlphaFoldDB" id="A0A6A4H6W3"/>
<dbReference type="GO" id="GO:0000724">
    <property type="term" value="P:double-strand break repair via homologous recombination"/>
    <property type="evidence" value="ECO:0007669"/>
    <property type="project" value="TreeGrafter"/>
</dbReference>
<keyword evidence="15" id="KW-1185">Reference proteome</keyword>
<proteinExistence type="inferred from homology"/>
<evidence type="ECO:0000259" key="13">
    <source>
        <dbReference type="PROSITE" id="PS51194"/>
    </source>
</evidence>
<dbReference type="OrthoDB" id="10261556at2759"/>
<dbReference type="SUPFAM" id="SSF47370">
    <property type="entry name" value="Bromodomain"/>
    <property type="match status" value="1"/>
</dbReference>
<dbReference type="PANTHER" id="PTHR13710:SF105">
    <property type="entry name" value="ATP-DEPENDENT DNA HELICASE Q1"/>
    <property type="match status" value="1"/>
</dbReference>
<evidence type="ECO:0000256" key="1">
    <source>
        <dbReference type="ARBA" id="ARBA00005446"/>
    </source>
</evidence>
<dbReference type="SUPFAM" id="SSF52540">
    <property type="entry name" value="P-loop containing nucleoside triphosphate hydrolases"/>
    <property type="match status" value="1"/>
</dbReference>
<evidence type="ECO:0000259" key="11">
    <source>
        <dbReference type="PROSITE" id="PS50014"/>
    </source>
</evidence>
<evidence type="ECO:0000259" key="12">
    <source>
        <dbReference type="PROSITE" id="PS51192"/>
    </source>
</evidence>
<dbReference type="Pfam" id="PF00271">
    <property type="entry name" value="Helicase_C"/>
    <property type="match status" value="1"/>
</dbReference>
<evidence type="ECO:0000256" key="7">
    <source>
        <dbReference type="ARBA" id="ARBA00034617"/>
    </source>
</evidence>
<dbReference type="GO" id="GO:0009378">
    <property type="term" value="F:four-way junction helicase activity"/>
    <property type="evidence" value="ECO:0007669"/>
    <property type="project" value="TreeGrafter"/>
</dbReference>
<feature type="domain" description="Helicase C-terminal" evidence="13">
    <location>
        <begin position="229"/>
        <end position="407"/>
    </location>
</feature>
<dbReference type="SMART" id="SM00490">
    <property type="entry name" value="HELICc"/>
    <property type="match status" value="1"/>
</dbReference>
<feature type="region of interest" description="Disordered" evidence="10">
    <location>
        <begin position="376"/>
        <end position="461"/>
    </location>
</feature>
<dbReference type="PROSITE" id="PS51194">
    <property type="entry name" value="HELICASE_CTER"/>
    <property type="match status" value="1"/>
</dbReference>
<dbReference type="Gene3D" id="3.40.50.300">
    <property type="entry name" value="P-loop containing nucleotide triphosphate hydrolases"/>
    <property type="match status" value="3"/>
</dbReference>
<gene>
    <name evidence="14" type="ORF">BT96DRAFT_1023009</name>
</gene>
<dbReference type="EMBL" id="ML769571">
    <property type="protein sequence ID" value="KAE9393458.1"/>
    <property type="molecule type" value="Genomic_DNA"/>
</dbReference>
<feature type="compositionally biased region" description="Acidic residues" evidence="10">
    <location>
        <begin position="399"/>
        <end position="410"/>
    </location>
</feature>
<evidence type="ECO:0000313" key="15">
    <source>
        <dbReference type="Proteomes" id="UP000799118"/>
    </source>
</evidence>
<feature type="compositionally biased region" description="Acidic residues" evidence="10">
    <location>
        <begin position="378"/>
        <end position="392"/>
    </location>
</feature>
<dbReference type="PROSITE" id="PS50014">
    <property type="entry name" value="BROMODOMAIN_2"/>
    <property type="match status" value="1"/>
</dbReference>
<dbReference type="InterPro" id="IPR027417">
    <property type="entry name" value="P-loop_NTPase"/>
</dbReference>
<evidence type="ECO:0000256" key="10">
    <source>
        <dbReference type="SAM" id="MobiDB-lite"/>
    </source>
</evidence>
<evidence type="ECO:0000313" key="14">
    <source>
        <dbReference type="EMBL" id="KAE9393458.1"/>
    </source>
</evidence>